<dbReference type="RefSeq" id="WP_039312178.1">
    <property type="nucleotide sequence ID" value="NZ_CP006905.1"/>
</dbReference>
<dbReference type="EMBL" id="CP006905">
    <property type="protein sequence ID" value="AIY83969.1"/>
    <property type="molecule type" value="Genomic_DNA"/>
</dbReference>
<dbReference type="Proteomes" id="UP000030635">
    <property type="component" value="Chromosome"/>
</dbReference>
<dbReference type="OrthoDB" id="463286at2"/>
<dbReference type="Pfam" id="PF13563">
    <property type="entry name" value="2_5_RNA_ligase2"/>
    <property type="match status" value="1"/>
</dbReference>
<gene>
    <name evidence="1" type="ORF">U729_997</name>
</gene>
<evidence type="ECO:0000313" key="2">
    <source>
        <dbReference type="Proteomes" id="UP000030635"/>
    </source>
</evidence>
<keyword evidence="2" id="KW-1185">Reference proteome</keyword>
<organism evidence="1 2">
    <name type="scientific">Clostridium baratii str. Sullivan</name>
    <dbReference type="NCBI Taxonomy" id="1415775"/>
    <lineage>
        <taxon>Bacteria</taxon>
        <taxon>Bacillati</taxon>
        <taxon>Bacillota</taxon>
        <taxon>Clostridia</taxon>
        <taxon>Eubacteriales</taxon>
        <taxon>Clostridiaceae</taxon>
        <taxon>Clostridium</taxon>
    </lineage>
</organism>
<reference evidence="1 2" key="1">
    <citation type="journal article" date="2015" name="Infect. Genet. Evol.">
        <title>Genomic sequences of six botulinum neurotoxin-producing strains representing three clostridial species illustrate the mobility and diversity of botulinum neurotoxin genes.</title>
        <authorList>
            <person name="Smith T.J."/>
            <person name="Hill K.K."/>
            <person name="Xie G."/>
            <person name="Foley B.T."/>
            <person name="Williamson C.H."/>
            <person name="Foster J.T."/>
            <person name="Johnson S.L."/>
            <person name="Chertkov O."/>
            <person name="Teshima H."/>
            <person name="Gibbons H.S."/>
            <person name="Johnsky L.A."/>
            <person name="Karavis M.A."/>
            <person name="Smith L.A."/>
        </authorList>
    </citation>
    <scope>NUCLEOTIDE SEQUENCE [LARGE SCALE GENOMIC DNA]</scope>
    <source>
        <strain evidence="1">Sullivan</strain>
    </source>
</reference>
<dbReference type="SUPFAM" id="SSF55144">
    <property type="entry name" value="LigT-like"/>
    <property type="match status" value="1"/>
</dbReference>
<protein>
    <submittedName>
        <fullName evidence="1">2'-5' RNA ligase superfamily protein</fullName>
    </submittedName>
</protein>
<accession>A0A0A7FWF6</accession>
<dbReference type="InterPro" id="IPR009097">
    <property type="entry name" value="Cyclic_Pdiesterase"/>
</dbReference>
<sequence length="177" mass="20858">MYIVDVFLDKRSSRYIKSIWSQLSEKGIDSSLINTDGLFPHITLAIYEEIDEEKFIAKMKEFKSKMQIIDTRFDVLGVFPDTGACFITPVVTEDLLSLHRDYYEYFKEFEETARKYYRPGMWNPHCSLAMGLNKDKMKEAFNFIIDIFEPFEASLDEIALYKVEMENGKFTDSIRLF</sequence>
<dbReference type="PANTHER" id="PTHR36039:SF2">
    <property type="entry name" value="RNA LIGASE_CYCLIC NUCLEOTIDE PHOSPHODIESTERASE FAMILY PROTEIN"/>
    <property type="match status" value="1"/>
</dbReference>
<keyword evidence="1" id="KW-0436">Ligase</keyword>
<dbReference type="KEGG" id="cbv:U729_997"/>
<proteinExistence type="predicted"/>
<dbReference type="eggNOG" id="COG1514">
    <property type="taxonomic scope" value="Bacteria"/>
</dbReference>
<dbReference type="AlphaFoldDB" id="A0A0A7FWF6"/>
<dbReference type="PANTHER" id="PTHR36039">
    <property type="match status" value="1"/>
</dbReference>
<evidence type="ECO:0000313" key="1">
    <source>
        <dbReference type="EMBL" id="AIY83969.1"/>
    </source>
</evidence>
<dbReference type="STRING" id="1561.NPD11_1993"/>
<name>A0A0A7FWF6_9CLOT</name>
<dbReference type="GO" id="GO:0016874">
    <property type="term" value="F:ligase activity"/>
    <property type="evidence" value="ECO:0007669"/>
    <property type="project" value="UniProtKB-KW"/>
</dbReference>
<dbReference type="Gene3D" id="3.90.1140.10">
    <property type="entry name" value="Cyclic phosphodiesterase"/>
    <property type="match status" value="1"/>
</dbReference>
<dbReference type="HOGENOM" id="CLU_094015_1_0_9"/>